<gene>
    <name evidence="1" type="ORF">KPL71_003916</name>
</gene>
<evidence type="ECO:0000313" key="1">
    <source>
        <dbReference type="EMBL" id="KAH9791904.1"/>
    </source>
</evidence>
<keyword evidence="2" id="KW-1185">Reference proteome</keyword>
<comment type="caution">
    <text evidence="1">The sequence shown here is derived from an EMBL/GenBank/DDBJ whole genome shotgun (WGS) entry which is preliminary data.</text>
</comment>
<dbReference type="EMBL" id="CM039171">
    <property type="protein sequence ID" value="KAH9791904.1"/>
    <property type="molecule type" value="Genomic_DNA"/>
</dbReference>
<organism evidence="1 2">
    <name type="scientific">Citrus sinensis</name>
    <name type="common">Sweet orange</name>
    <name type="synonym">Citrus aurantium var. sinensis</name>
    <dbReference type="NCBI Taxonomy" id="2711"/>
    <lineage>
        <taxon>Eukaryota</taxon>
        <taxon>Viridiplantae</taxon>
        <taxon>Streptophyta</taxon>
        <taxon>Embryophyta</taxon>
        <taxon>Tracheophyta</taxon>
        <taxon>Spermatophyta</taxon>
        <taxon>Magnoliopsida</taxon>
        <taxon>eudicotyledons</taxon>
        <taxon>Gunneridae</taxon>
        <taxon>Pentapetalae</taxon>
        <taxon>rosids</taxon>
        <taxon>malvids</taxon>
        <taxon>Sapindales</taxon>
        <taxon>Rutaceae</taxon>
        <taxon>Aurantioideae</taxon>
        <taxon>Citrus</taxon>
    </lineage>
</organism>
<accession>A0ACB8N1Z0</accession>
<reference evidence="2" key="1">
    <citation type="journal article" date="2023" name="Hortic. Res.">
        <title>A chromosome-level phased genome enabling allele-level studies in sweet orange: a case study on citrus Huanglongbing tolerance.</title>
        <authorList>
            <person name="Wu B."/>
            <person name="Yu Q."/>
            <person name="Deng Z."/>
            <person name="Duan Y."/>
            <person name="Luo F."/>
            <person name="Gmitter F. Jr."/>
        </authorList>
    </citation>
    <scope>NUCLEOTIDE SEQUENCE [LARGE SCALE GENOMIC DNA]</scope>
    <source>
        <strain evidence="2">cv. Valencia</strain>
    </source>
</reference>
<evidence type="ECO:0000313" key="2">
    <source>
        <dbReference type="Proteomes" id="UP000829398"/>
    </source>
</evidence>
<dbReference type="Proteomes" id="UP000829398">
    <property type="component" value="Chromosome 2"/>
</dbReference>
<sequence length="779" mass="89079">MADIGAENFSEHENDQALQNLHEQPRTLRDFMHPTRTGSPSCIVFPPDASRFNFKPGVIQLLPTFHGFESENPYFHLREFEEVCNTCTDQNCSMNIIRLKFFPFSLKDKAKTWLQNLRFKELLNICPHHGFETWRLVSYFYEGLTSQGRQVIEMMCNGELSDKSPEDALDYLDYIAENAQHWDTVGSYESSSKPQSSPSGGGMHNLREDYDFQAKFASLARKVEALESKKNDHVKSVQNISCYVCDSTDHSTQDCPTLPALRESLHEQVNVVDNFKRPNPNPYSQTYNSGWRNHSNFSWRNDNHAQPSQPVPPRQNFQNSQSYPPYVPPLRKTLENTLHLFIEKQESINNQTMQILTNLTETISKLTYALTIHEKGTFPAQPEPNPKSQQHPQMGNSGNQNMSQVKSVITLRGGKVVEKHIVDPHETSKDSISENREESVKPLTHEEITNSPLVPSYAKFLKDLYTVKRKHKVQKRAFLAEQVSSILSTNSALKYKDPGCLTISCTIGDHKIGHALLDLGAIVNLLPYSVYQQLNLSEFKPTSTTLLLVDRSIKVPIGDDDQSNFEDTVQPAEANEEEAPELKLKPLPEELKYAYLGEQQTYTVVISSQLTHDQEGEPIPTRIPSSWRMCIDYRKLNDATRKDHFPLPFLDQILERVAGHPYYCFLDGYSGYYQIPITLEDKEKTTFPCPFGIFAFRRMPFGLCNAPATFQRCMLSIFSDMVKNCVEVFMDDLTVFGQRKEGKPFVIYYASRTLNSAQMNYTTTEKELLAVIFALDKFR</sequence>
<name>A0ACB8N1Z0_CITSI</name>
<protein>
    <submittedName>
        <fullName evidence="1">Uncharacterized protein</fullName>
    </submittedName>
</protein>
<proteinExistence type="predicted"/>